<dbReference type="EMBL" id="CAIIXF020000001">
    <property type="protein sequence ID" value="CAH1773054.1"/>
    <property type="molecule type" value="Genomic_DNA"/>
</dbReference>
<accession>A0A8J1U8Y2</accession>
<dbReference type="AlphaFoldDB" id="A0A8J1U8Y2"/>
<comment type="caution">
    <text evidence="1">The sequence shown here is derived from an EMBL/GenBank/DDBJ whole genome shotgun (WGS) entry which is preliminary data.</text>
</comment>
<reference evidence="1" key="1">
    <citation type="submission" date="2022-03" db="EMBL/GenBank/DDBJ databases">
        <authorList>
            <person name="Martin C."/>
        </authorList>
    </citation>
    <scope>NUCLEOTIDE SEQUENCE</scope>
</reference>
<sequence>MSKDTCSDIRINELITMALLQQSPELKPQTYAEKPKMGLVHQTGTNTAQPLTLIQQKDSNSNCNDSKLIWRHYFTYKLSIVICTAGILMFILNMLNLALGVRFYNTTRLLASIFMTITGGLGVDAATKRSRGLKICLIIMCILLSITSFMVFNSHVCLNLAATCKASHYQPFVSTYDYHTIFMNNWELDNQPFWSNLAYDARGYIKGYNCTHPFKTVHGVYCQPYRNAGGTYETYAYIQRQYSTDYIQTVKIVLNKLQAWIALGVCVCSLVHVVLCSVFSCAVCTDILCVGLENVHNQVC</sequence>
<gene>
    <name evidence="1" type="ORF">OFUS_LOCUS703</name>
</gene>
<keyword evidence="2" id="KW-1185">Reference proteome</keyword>
<evidence type="ECO:0000313" key="2">
    <source>
        <dbReference type="Proteomes" id="UP000749559"/>
    </source>
</evidence>
<organism evidence="1 2">
    <name type="scientific">Owenia fusiformis</name>
    <name type="common">Polychaete worm</name>
    <dbReference type="NCBI Taxonomy" id="6347"/>
    <lineage>
        <taxon>Eukaryota</taxon>
        <taxon>Metazoa</taxon>
        <taxon>Spiralia</taxon>
        <taxon>Lophotrochozoa</taxon>
        <taxon>Annelida</taxon>
        <taxon>Polychaeta</taxon>
        <taxon>Sedentaria</taxon>
        <taxon>Canalipalpata</taxon>
        <taxon>Sabellida</taxon>
        <taxon>Oweniida</taxon>
        <taxon>Oweniidae</taxon>
        <taxon>Owenia</taxon>
    </lineage>
</organism>
<name>A0A8J1U8Y2_OWEFU</name>
<proteinExistence type="predicted"/>
<protein>
    <submittedName>
        <fullName evidence="1">Uncharacterized protein</fullName>
    </submittedName>
</protein>
<dbReference type="Proteomes" id="UP000749559">
    <property type="component" value="Unassembled WGS sequence"/>
</dbReference>
<evidence type="ECO:0000313" key="1">
    <source>
        <dbReference type="EMBL" id="CAH1773054.1"/>
    </source>
</evidence>